<feature type="domain" description="Alginate export" evidence="1">
    <location>
        <begin position="23"/>
        <end position="397"/>
    </location>
</feature>
<dbReference type="Pfam" id="PF13372">
    <property type="entry name" value="Alginate_exp"/>
    <property type="match status" value="1"/>
</dbReference>
<sequence length="431" mass="48353">MKKYIVGIILMVLCSGYLNGQEFNVGLDIRPRLEYSHGFGNLISEGIDPGLFIQQRSRLNLGYAIENFSTFFSVQDVSVWGDNPQISPNDGNNSFSLAQAWVRFNFDKNWMVKVGRQVLSYDDQRIFGGLDWAMQGRFHDAALVSYKQNGFQLDFGLSFNQNGVSRQGTLFDPNNAGDARAVFDYKSMIYVWANKKWKSFSGSFLFANNAYQNLVGQTPVDGTVNRQTFGVHLISKPNNSFKILANLYAQTGEFFDNVDLSAYNAMLELNYKPNKTMFGLGFEILSGDDNGATDGEISSFFPIFGTNHKFNGFMDYFYVGNHANSVGLKDMYAKAVFKTGTKSSLLGKIHYFMSDKDIGAENYLGTEVDVVFTQKVMSFATLKIGYSHLFASDAMEVLKGVSNPSSTQNWGWAMLIVKPTLFQKKNNDNKI</sequence>
<evidence type="ECO:0000259" key="1">
    <source>
        <dbReference type="Pfam" id="PF13372"/>
    </source>
</evidence>
<name>A0ABM9P315_9FLAO</name>
<dbReference type="SUPFAM" id="SSF56935">
    <property type="entry name" value="Porins"/>
    <property type="match status" value="1"/>
</dbReference>
<dbReference type="RefSeq" id="WP_348712621.1">
    <property type="nucleotide sequence ID" value="NZ_CAXIXY010000005.1"/>
</dbReference>
<gene>
    <name evidence="2" type="ORF">T190607A01A_30240</name>
</gene>
<proteinExistence type="predicted"/>
<dbReference type="EMBL" id="CAXIXY010000005">
    <property type="protein sequence ID" value="CAL2089042.1"/>
    <property type="molecule type" value="Genomic_DNA"/>
</dbReference>
<evidence type="ECO:0000313" key="3">
    <source>
        <dbReference type="Proteomes" id="UP001497416"/>
    </source>
</evidence>
<keyword evidence="3" id="KW-1185">Reference proteome</keyword>
<dbReference type="InterPro" id="IPR025388">
    <property type="entry name" value="Alginate_export_dom"/>
</dbReference>
<reference evidence="2 3" key="1">
    <citation type="submission" date="2024-05" db="EMBL/GenBank/DDBJ databases">
        <authorList>
            <person name="Duchaud E."/>
        </authorList>
    </citation>
    <scope>NUCLEOTIDE SEQUENCE [LARGE SCALE GENOMIC DNA]</scope>
    <source>
        <strain evidence="2">Ena-SAMPLE-TAB-13-05-2024-13:56:06:370-140302</strain>
    </source>
</reference>
<accession>A0ABM9P315</accession>
<dbReference type="Proteomes" id="UP001497416">
    <property type="component" value="Unassembled WGS sequence"/>
</dbReference>
<evidence type="ECO:0000313" key="2">
    <source>
        <dbReference type="EMBL" id="CAL2089042.1"/>
    </source>
</evidence>
<organism evidence="2 3">
    <name type="scientific">Tenacibaculum platacis</name>
    <dbReference type="NCBI Taxonomy" id="3137852"/>
    <lineage>
        <taxon>Bacteria</taxon>
        <taxon>Pseudomonadati</taxon>
        <taxon>Bacteroidota</taxon>
        <taxon>Flavobacteriia</taxon>
        <taxon>Flavobacteriales</taxon>
        <taxon>Flavobacteriaceae</taxon>
        <taxon>Tenacibaculum</taxon>
    </lineage>
</organism>
<protein>
    <submittedName>
        <fullName evidence="2">Alginate_exp domain-containing protein</fullName>
    </submittedName>
</protein>
<comment type="caution">
    <text evidence="2">The sequence shown here is derived from an EMBL/GenBank/DDBJ whole genome shotgun (WGS) entry which is preliminary data.</text>
</comment>